<evidence type="ECO:0000256" key="1">
    <source>
        <dbReference type="SAM" id="SignalP"/>
    </source>
</evidence>
<reference evidence="2 3" key="1">
    <citation type="submission" date="2020-01" db="EMBL/GenBank/DDBJ databases">
        <title>Sphingomonas sp. C33 whole genome sequece.</title>
        <authorList>
            <person name="Park C."/>
        </authorList>
    </citation>
    <scope>NUCLEOTIDE SEQUENCE [LARGE SCALE GENOMIC DNA]</scope>
    <source>
        <strain evidence="2 3">C33</strain>
    </source>
</reference>
<dbReference type="AlphaFoldDB" id="A0A7Z2S8E2"/>
<organism evidence="2 3">
    <name type="scientific">Sphingomonas changnyeongensis</name>
    <dbReference type="NCBI Taxonomy" id="2698679"/>
    <lineage>
        <taxon>Bacteria</taxon>
        <taxon>Pseudomonadati</taxon>
        <taxon>Pseudomonadota</taxon>
        <taxon>Alphaproteobacteria</taxon>
        <taxon>Sphingomonadales</taxon>
        <taxon>Sphingomonadaceae</taxon>
        <taxon>Sphingomonas</taxon>
    </lineage>
</organism>
<feature type="signal peptide" evidence="1">
    <location>
        <begin position="1"/>
        <end position="20"/>
    </location>
</feature>
<sequence>MALMSLITLAALAAAPRPPAAGFSPAERTEILKAAGAVRRGAAWVLCADDPGPVSATIRAVDLNGDGRPEAIVTERSRFCAPRTGWLHAVLARARGGGWQLLARGEGQLRVIGRAVPGQWRDLRVTGADAPVILSHDGSVYRPR</sequence>
<keyword evidence="3" id="KW-1185">Reference proteome</keyword>
<name>A0A7Z2S8E2_9SPHN</name>
<dbReference type="Proteomes" id="UP000464468">
    <property type="component" value="Chromosome"/>
</dbReference>
<proteinExistence type="predicted"/>
<feature type="chain" id="PRO_5030867625" evidence="1">
    <location>
        <begin position="21"/>
        <end position="144"/>
    </location>
</feature>
<protein>
    <submittedName>
        <fullName evidence="2">Uncharacterized protein</fullName>
    </submittedName>
</protein>
<accession>A0A7Z2S8E2</accession>
<gene>
    <name evidence="2" type="ORF">GVO57_06550</name>
</gene>
<keyword evidence="1" id="KW-0732">Signal</keyword>
<evidence type="ECO:0000313" key="3">
    <source>
        <dbReference type="Proteomes" id="UP000464468"/>
    </source>
</evidence>
<evidence type="ECO:0000313" key="2">
    <source>
        <dbReference type="EMBL" id="QHL90552.1"/>
    </source>
</evidence>
<dbReference type="RefSeq" id="WP_160592480.1">
    <property type="nucleotide sequence ID" value="NZ_CP047895.1"/>
</dbReference>
<dbReference type="EMBL" id="CP047895">
    <property type="protein sequence ID" value="QHL90552.1"/>
    <property type="molecule type" value="Genomic_DNA"/>
</dbReference>
<dbReference type="KEGG" id="schy:GVO57_06550"/>